<reference evidence="12 14" key="1">
    <citation type="submission" date="2017-06" db="EMBL/GenBank/DDBJ databases">
        <title>Complete genome of Francisella adeliensis.</title>
        <authorList>
            <person name="Vallesi A."/>
            <person name="Sjodin A."/>
        </authorList>
    </citation>
    <scope>NUCLEOTIDE SEQUENCE [LARGE SCALE GENOMIC DNA]</scope>
    <source>
        <strain evidence="12 14">FDC440</strain>
    </source>
</reference>
<proteinExistence type="predicted"/>
<dbReference type="Pfam" id="PF01595">
    <property type="entry name" value="CNNM"/>
    <property type="match status" value="1"/>
</dbReference>
<dbReference type="OrthoDB" id="9797674at2"/>
<keyword evidence="2" id="KW-1003">Cell membrane</keyword>
<dbReference type="CDD" id="cd04590">
    <property type="entry name" value="CBS_pair_CorC_HlyC_assoc"/>
    <property type="match status" value="1"/>
</dbReference>
<dbReference type="Proteomes" id="UP000681131">
    <property type="component" value="Chromosome"/>
</dbReference>
<evidence type="ECO:0000313" key="15">
    <source>
        <dbReference type="Proteomes" id="UP000681131"/>
    </source>
</evidence>
<dbReference type="PANTHER" id="PTHR43099:SF5">
    <property type="entry name" value="HLYC_CORC FAMILY TRANSPORTER"/>
    <property type="match status" value="1"/>
</dbReference>
<dbReference type="AlphaFoldDB" id="A0A2Z4XWJ5"/>
<dbReference type="PROSITE" id="PS51371">
    <property type="entry name" value="CBS"/>
    <property type="match status" value="2"/>
</dbReference>
<feature type="transmembrane region" description="Helical" evidence="9">
    <location>
        <begin position="140"/>
        <end position="162"/>
    </location>
</feature>
<name>A0A2Z4XWJ5_9GAMM</name>
<dbReference type="SUPFAM" id="SSF54631">
    <property type="entry name" value="CBS-domain pair"/>
    <property type="match status" value="1"/>
</dbReference>
<dbReference type="RefSeq" id="WP_112869410.1">
    <property type="nucleotide sequence ID" value="NZ_CP021781.1"/>
</dbReference>
<dbReference type="KEGG" id="fad:CDH04_01830"/>
<dbReference type="PANTHER" id="PTHR43099">
    <property type="entry name" value="UPF0053 PROTEIN YRKA"/>
    <property type="match status" value="1"/>
</dbReference>
<evidence type="ECO:0000256" key="5">
    <source>
        <dbReference type="ARBA" id="ARBA00022989"/>
    </source>
</evidence>
<evidence type="ECO:0000256" key="1">
    <source>
        <dbReference type="ARBA" id="ARBA00004651"/>
    </source>
</evidence>
<keyword evidence="15" id="KW-1185">Reference proteome</keyword>
<dbReference type="GO" id="GO:0005886">
    <property type="term" value="C:plasma membrane"/>
    <property type="evidence" value="ECO:0007669"/>
    <property type="project" value="UniProtKB-SubCell"/>
</dbReference>
<evidence type="ECO:0000313" key="14">
    <source>
        <dbReference type="Proteomes" id="UP000251120"/>
    </source>
</evidence>
<gene>
    <name evidence="12" type="ORF">CDH04_01830</name>
    <name evidence="13" type="ORF">FZC43_01835</name>
</gene>
<dbReference type="EMBL" id="CP043424">
    <property type="protein sequence ID" value="QIW11463.1"/>
    <property type="molecule type" value="Genomic_DNA"/>
</dbReference>
<evidence type="ECO:0000313" key="13">
    <source>
        <dbReference type="EMBL" id="QIW11463.1"/>
    </source>
</evidence>
<evidence type="ECO:0000313" key="12">
    <source>
        <dbReference type="EMBL" id="AXA33237.1"/>
    </source>
</evidence>
<evidence type="ECO:0000256" key="6">
    <source>
        <dbReference type="ARBA" id="ARBA00023136"/>
    </source>
</evidence>
<evidence type="ECO:0000256" key="4">
    <source>
        <dbReference type="ARBA" id="ARBA00022737"/>
    </source>
</evidence>
<feature type="domain" description="CBS" evidence="10">
    <location>
        <begin position="226"/>
        <end position="286"/>
    </location>
</feature>
<dbReference type="InterPro" id="IPR044751">
    <property type="entry name" value="Ion_transp-like_CBS"/>
</dbReference>
<accession>A0A2Z4XWJ5</accession>
<dbReference type="InterPro" id="IPR046342">
    <property type="entry name" value="CBS_dom_sf"/>
</dbReference>
<keyword evidence="4" id="KW-0677">Repeat</keyword>
<keyword evidence="5 8" id="KW-1133">Transmembrane helix</keyword>
<dbReference type="EMBL" id="CP021781">
    <property type="protein sequence ID" value="AXA33237.1"/>
    <property type="molecule type" value="Genomic_DNA"/>
</dbReference>
<feature type="domain" description="CNNM transmembrane" evidence="11">
    <location>
        <begin position="3"/>
        <end position="207"/>
    </location>
</feature>
<keyword evidence="7" id="KW-0129">CBS domain</keyword>
<keyword evidence="6 8" id="KW-0472">Membrane</keyword>
<evidence type="ECO:0000256" key="3">
    <source>
        <dbReference type="ARBA" id="ARBA00022692"/>
    </source>
</evidence>
<dbReference type="InterPro" id="IPR000644">
    <property type="entry name" value="CBS_dom"/>
</dbReference>
<evidence type="ECO:0000259" key="10">
    <source>
        <dbReference type="PROSITE" id="PS51371"/>
    </source>
</evidence>
<organism evidence="12 14">
    <name type="scientific">Francisella adeliensis</name>
    <dbReference type="NCBI Taxonomy" id="2007306"/>
    <lineage>
        <taxon>Bacteria</taxon>
        <taxon>Pseudomonadati</taxon>
        <taxon>Pseudomonadota</taxon>
        <taxon>Gammaproteobacteria</taxon>
        <taxon>Thiotrichales</taxon>
        <taxon>Francisellaceae</taxon>
        <taxon>Francisella</taxon>
    </lineage>
</organism>
<feature type="transmembrane region" description="Helical" evidence="9">
    <location>
        <begin position="6"/>
        <end position="31"/>
    </location>
</feature>
<evidence type="ECO:0000256" key="7">
    <source>
        <dbReference type="PROSITE-ProRule" id="PRU00703"/>
    </source>
</evidence>
<sequence>MTLEYDNFLFIAIAFAFVILNGFFVVAEFSMVKLRYSRVEVLKKKKGLRGRILYKVHSSLDTYLSACQLGITLASLALGWIGEPAFSEILEPVLSSLGVESVKLTRLIAFAIGFLIISFLHIVIGELMPKSMAIRQTEKWSLVTCIPLYVFYWVMLPFIWVLNTTANGLLKLFRLDKRTDKDFEYTAEEIKLILKSSHLKKPLREEHRDILLRMVEFSKLQAVDAMQPVENMVSLGYDTDNNAKINIIKEHLFTRYPVYRGDPTNIVGIIHTKDILSKLNEDYHQEEVLRAVLKVSHHDQLIDVLRKFQQGKPHFALVYNSNDLVGFITLDNLLSILLGRMSDEFNLVKEPWIVLSKNKFLIKTNAPVYAIEKLADVDLSEYDADNILDLLPLLINEPLRTGAHYEHEKFSLTINKVKNKKVKDIVLYLKIG</sequence>
<evidence type="ECO:0000256" key="8">
    <source>
        <dbReference type="PROSITE-ProRule" id="PRU01193"/>
    </source>
</evidence>
<comment type="subcellular location">
    <subcellularLocation>
        <location evidence="1">Cell membrane</location>
        <topology evidence="1">Multi-pass membrane protein</topology>
    </subcellularLocation>
</comment>
<evidence type="ECO:0000256" key="2">
    <source>
        <dbReference type="ARBA" id="ARBA00022475"/>
    </source>
</evidence>
<dbReference type="Pfam" id="PF00571">
    <property type="entry name" value="CBS"/>
    <property type="match status" value="2"/>
</dbReference>
<evidence type="ECO:0000256" key="9">
    <source>
        <dbReference type="SAM" id="Phobius"/>
    </source>
</evidence>
<feature type="transmembrane region" description="Helical" evidence="9">
    <location>
        <begin position="107"/>
        <end position="128"/>
    </location>
</feature>
<protein>
    <submittedName>
        <fullName evidence="13">HlyC/CorC family transporter</fullName>
    </submittedName>
</protein>
<dbReference type="InterPro" id="IPR051676">
    <property type="entry name" value="UPF0053_domain"/>
</dbReference>
<dbReference type="InterPro" id="IPR002550">
    <property type="entry name" value="CNNM"/>
</dbReference>
<dbReference type="Gene3D" id="3.10.580.10">
    <property type="entry name" value="CBS-domain"/>
    <property type="match status" value="1"/>
</dbReference>
<feature type="domain" description="CBS" evidence="10">
    <location>
        <begin position="288"/>
        <end position="344"/>
    </location>
</feature>
<keyword evidence="3 8" id="KW-0812">Transmembrane</keyword>
<dbReference type="Proteomes" id="UP000251120">
    <property type="component" value="Chromosome"/>
</dbReference>
<evidence type="ECO:0000259" key="11">
    <source>
        <dbReference type="PROSITE" id="PS51846"/>
    </source>
</evidence>
<dbReference type="PROSITE" id="PS51846">
    <property type="entry name" value="CNNM"/>
    <property type="match status" value="1"/>
</dbReference>
<reference evidence="13 15" key="2">
    <citation type="submission" date="2019-08" db="EMBL/GenBank/DDBJ databases">
        <title>Complete genome sequences of Francisella adeliensis (FSC1325 and FSC1326).</title>
        <authorList>
            <person name="Ohrman C."/>
            <person name="Uneklint I."/>
            <person name="Vallesi A."/>
            <person name="Karlsson L."/>
            <person name="Sjodin A."/>
        </authorList>
    </citation>
    <scope>NUCLEOTIDE SEQUENCE [LARGE SCALE GENOMIC DNA]</scope>
    <source>
        <strain evidence="13 15">FSC1325</strain>
    </source>
</reference>